<dbReference type="PRINTS" id="PR00081">
    <property type="entry name" value="GDHRDH"/>
</dbReference>
<dbReference type="PANTHER" id="PTHR42760:SF115">
    <property type="entry name" value="3-OXOACYL-[ACYL-CARRIER-PROTEIN] REDUCTASE FABG"/>
    <property type="match status" value="1"/>
</dbReference>
<dbReference type="GO" id="GO:0016616">
    <property type="term" value="F:oxidoreductase activity, acting on the CH-OH group of donors, NAD or NADP as acceptor"/>
    <property type="evidence" value="ECO:0007669"/>
    <property type="project" value="TreeGrafter"/>
</dbReference>
<dbReference type="AlphaFoldDB" id="A0AAV3SAQ3"/>
<gene>
    <name evidence="3" type="ORF">GCM10009066_24330</name>
</gene>
<dbReference type="RefSeq" id="WP_211313695.1">
    <property type="nucleotide sequence ID" value="NZ_BAAABL010000077.1"/>
</dbReference>
<evidence type="ECO:0000313" key="3">
    <source>
        <dbReference type="EMBL" id="GAA0310074.1"/>
    </source>
</evidence>
<comment type="caution">
    <text evidence="3">The sequence shown here is derived from an EMBL/GenBank/DDBJ whole genome shotgun (WGS) entry which is preliminary data.</text>
</comment>
<name>A0AAV3SAQ3_9EURY</name>
<dbReference type="CDD" id="cd05233">
    <property type="entry name" value="SDR_c"/>
    <property type="match status" value="1"/>
</dbReference>
<evidence type="ECO:0000256" key="2">
    <source>
        <dbReference type="ARBA" id="ARBA00023002"/>
    </source>
</evidence>
<evidence type="ECO:0000313" key="4">
    <source>
        <dbReference type="Proteomes" id="UP001500837"/>
    </source>
</evidence>
<dbReference type="Gene3D" id="3.40.50.720">
    <property type="entry name" value="NAD(P)-binding Rossmann-like Domain"/>
    <property type="match status" value="1"/>
</dbReference>
<keyword evidence="2" id="KW-0560">Oxidoreductase</keyword>
<dbReference type="PANTHER" id="PTHR42760">
    <property type="entry name" value="SHORT-CHAIN DEHYDROGENASES/REDUCTASES FAMILY MEMBER"/>
    <property type="match status" value="1"/>
</dbReference>
<evidence type="ECO:0000256" key="1">
    <source>
        <dbReference type="ARBA" id="ARBA00006484"/>
    </source>
</evidence>
<dbReference type="Pfam" id="PF13561">
    <property type="entry name" value="adh_short_C2"/>
    <property type="match status" value="1"/>
</dbReference>
<dbReference type="InterPro" id="IPR002347">
    <property type="entry name" value="SDR_fam"/>
</dbReference>
<dbReference type="InterPro" id="IPR036291">
    <property type="entry name" value="NAD(P)-bd_dom_sf"/>
</dbReference>
<dbReference type="InterPro" id="IPR020904">
    <property type="entry name" value="Sc_DH/Rdtase_CS"/>
</dbReference>
<reference evidence="3 4" key="1">
    <citation type="journal article" date="2019" name="Int. J. Syst. Evol. Microbiol.">
        <title>The Global Catalogue of Microorganisms (GCM) 10K type strain sequencing project: providing services to taxonomists for standard genome sequencing and annotation.</title>
        <authorList>
            <consortium name="The Broad Institute Genomics Platform"/>
            <consortium name="The Broad Institute Genome Sequencing Center for Infectious Disease"/>
            <person name="Wu L."/>
            <person name="Ma J."/>
        </authorList>
    </citation>
    <scope>NUCLEOTIDE SEQUENCE [LARGE SCALE GENOMIC DNA]</scope>
    <source>
        <strain evidence="3 4">JCM 16330</strain>
    </source>
</reference>
<dbReference type="FunFam" id="3.40.50.720:FF:000084">
    <property type="entry name" value="Short-chain dehydrogenase reductase"/>
    <property type="match status" value="1"/>
</dbReference>
<dbReference type="SUPFAM" id="SSF51735">
    <property type="entry name" value="NAD(P)-binding Rossmann-fold domains"/>
    <property type="match status" value="1"/>
</dbReference>
<dbReference type="Proteomes" id="UP001500837">
    <property type="component" value="Unassembled WGS sequence"/>
</dbReference>
<dbReference type="NCBIfam" id="NF005559">
    <property type="entry name" value="PRK07231.1"/>
    <property type="match status" value="1"/>
</dbReference>
<comment type="similarity">
    <text evidence="1">Belongs to the short-chain dehydrogenases/reductases (SDR) family.</text>
</comment>
<sequence length="263" mass="27413">MSYRTTDWRFDPETMFALDDRTAVVTGGASGLGRAIALGVAARGASVAVLDVDTASADKVATAITDGGGSAIAVEADVTDENSLADARDTVLDAFGDYDTLYNVPGTNVRVPVLDLDPADWRAVIELNLTGVFLSAKVLGEHLVERGEGSVVNMASIRGLDGGAAQSAYSASKGGVVQFTKVLAAEWAPNVRVNALAPGYAKTPLVREAMADEEWYEEMRDGHLLDRFADPEEVAGAAVFLVSDAASFVTGATLPVDGGWTAV</sequence>
<accession>A0AAV3SAQ3</accession>
<protein>
    <submittedName>
        <fullName evidence="3">SDR family NAD(P)-dependent oxidoreductase</fullName>
    </submittedName>
</protein>
<keyword evidence="4" id="KW-1185">Reference proteome</keyword>
<proteinExistence type="inferred from homology"/>
<dbReference type="PROSITE" id="PS00061">
    <property type="entry name" value="ADH_SHORT"/>
    <property type="match status" value="1"/>
</dbReference>
<dbReference type="PRINTS" id="PR00080">
    <property type="entry name" value="SDRFAMILY"/>
</dbReference>
<organism evidence="3 4">
    <name type="scientific">Halarchaeum salinum</name>
    <dbReference type="NCBI Taxonomy" id="489912"/>
    <lineage>
        <taxon>Archaea</taxon>
        <taxon>Methanobacteriati</taxon>
        <taxon>Methanobacteriota</taxon>
        <taxon>Stenosarchaea group</taxon>
        <taxon>Halobacteria</taxon>
        <taxon>Halobacteriales</taxon>
        <taxon>Halobacteriaceae</taxon>
    </lineage>
</organism>
<dbReference type="EMBL" id="BAAABL010000077">
    <property type="protein sequence ID" value="GAA0310074.1"/>
    <property type="molecule type" value="Genomic_DNA"/>
</dbReference>